<protein>
    <submittedName>
        <fullName evidence="1">Fis family transcriptional regulator</fullName>
    </submittedName>
</protein>
<dbReference type="RefSeq" id="WP_157766555.1">
    <property type="nucleotide sequence ID" value="NZ_FCOC02000001.1"/>
</dbReference>
<organism evidence="1 2">
    <name type="scientific">Caballeronia sordidicola</name>
    <name type="common">Burkholderia sordidicola</name>
    <dbReference type="NCBI Taxonomy" id="196367"/>
    <lineage>
        <taxon>Bacteria</taxon>
        <taxon>Pseudomonadati</taxon>
        <taxon>Pseudomonadota</taxon>
        <taxon>Betaproteobacteria</taxon>
        <taxon>Burkholderiales</taxon>
        <taxon>Burkholderiaceae</taxon>
        <taxon>Caballeronia</taxon>
    </lineage>
</organism>
<accession>A0A158ENY6</accession>
<name>A0A158ENY6_CABSO</name>
<dbReference type="AlphaFoldDB" id="A0A158ENY6"/>
<sequence length="139" mass="15064">MLLPTALASARSVSLHNHLALVALRQGQGNIDLAGELLKTVYLTHFLPSFENTRATLEHVVAAEQSLKACILNAATTGEWILSDIDCQAIQTVLELHDAQLSSVPVHRIVAAKARLSRILEAGAFPNLATTFRESSRQD</sequence>
<reference evidence="1 2" key="1">
    <citation type="submission" date="2016-01" db="EMBL/GenBank/DDBJ databases">
        <authorList>
            <person name="Oliw E.H."/>
        </authorList>
    </citation>
    <scope>NUCLEOTIDE SEQUENCE [LARGE SCALE GENOMIC DNA]</scope>
    <source>
        <strain evidence="1">LMG 22029</strain>
    </source>
</reference>
<dbReference type="Proteomes" id="UP000054893">
    <property type="component" value="Unassembled WGS sequence"/>
</dbReference>
<evidence type="ECO:0000313" key="1">
    <source>
        <dbReference type="EMBL" id="SAL09281.1"/>
    </source>
</evidence>
<dbReference type="EMBL" id="FCOC02000001">
    <property type="protein sequence ID" value="SAL09281.1"/>
    <property type="molecule type" value="Genomic_DNA"/>
</dbReference>
<dbReference type="OrthoDB" id="9012348at2"/>
<proteinExistence type="predicted"/>
<evidence type="ECO:0000313" key="2">
    <source>
        <dbReference type="Proteomes" id="UP000054893"/>
    </source>
</evidence>
<gene>
    <name evidence="1" type="ORF">AWB64_00119</name>
</gene>